<feature type="transmembrane region" description="Helical" evidence="1">
    <location>
        <begin position="102"/>
        <end position="120"/>
    </location>
</feature>
<evidence type="ECO:0000313" key="3">
    <source>
        <dbReference type="Proteomes" id="UP000034050"/>
    </source>
</evidence>
<feature type="transmembrane region" description="Helical" evidence="1">
    <location>
        <begin position="539"/>
        <end position="560"/>
    </location>
</feature>
<feature type="transmembrane region" description="Helical" evidence="1">
    <location>
        <begin position="151"/>
        <end position="169"/>
    </location>
</feature>
<dbReference type="EMBL" id="LCFD01000021">
    <property type="protein sequence ID" value="KKS85100.1"/>
    <property type="molecule type" value="Genomic_DNA"/>
</dbReference>
<evidence type="ECO:0008006" key="4">
    <source>
        <dbReference type="Google" id="ProtNLM"/>
    </source>
</evidence>
<feature type="transmembrane region" description="Helical" evidence="1">
    <location>
        <begin position="181"/>
        <end position="210"/>
    </location>
</feature>
<evidence type="ECO:0000256" key="1">
    <source>
        <dbReference type="SAM" id="Phobius"/>
    </source>
</evidence>
<feature type="transmembrane region" description="Helical" evidence="1">
    <location>
        <begin position="387"/>
        <end position="404"/>
    </location>
</feature>
<feature type="transmembrane region" description="Helical" evidence="1">
    <location>
        <begin position="323"/>
        <end position="341"/>
    </location>
</feature>
<feature type="transmembrane region" description="Helical" evidence="1">
    <location>
        <begin position="291"/>
        <end position="311"/>
    </location>
</feature>
<comment type="caution">
    <text evidence="2">The sequence shown here is derived from an EMBL/GenBank/DDBJ whole genome shotgun (WGS) entry which is preliminary data.</text>
</comment>
<protein>
    <recommendedName>
        <fullName evidence="4">Membrane protein 6-pyruvoyl-tetrahydropterin synthase-related domain-containing protein</fullName>
    </recommendedName>
</protein>
<feature type="transmembrane region" description="Helical" evidence="1">
    <location>
        <begin position="222"/>
        <end position="242"/>
    </location>
</feature>
<feature type="transmembrane region" description="Helical" evidence="1">
    <location>
        <begin position="361"/>
        <end position="380"/>
    </location>
</feature>
<dbReference type="Proteomes" id="UP000034050">
    <property type="component" value="Unassembled WGS sequence"/>
</dbReference>
<reference evidence="2 3" key="1">
    <citation type="journal article" date="2015" name="Nature">
        <title>rRNA introns, odd ribosomes, and small enigmatic genomes across a large radiation of phyla.</title>
        <authorList>
            <person name="Brown C.T."/>
            <person name="Hug L.A."/>
            <person name="Thomas B.C."/>
            <person name="Sharon I."/>
            <person name="Castelle C.J."/>
            <person name="Singh A."/>
            <person name="Wilkins M.J."/>
            <person name="Williams K.H."/>
            <person name="Banfield J.F."/>
        </authorList>
    </citation>
    <scope>NUCLEOTIDE SEQUENCE [LARGE SCALE GENOMIC DNA]</scope>
</reference>
<accession>A0A0G1CH46</accession>
<proteinExistence type="predicted"/>
<organism evidence="2 3">
    <name type="scientific">Candidatus Gottesmanbacteria bacterium GW2011_GWB1_43_11</name>
    <dbReference type="NCBI Taxonomy" id="1618446"/>
    <lineage>
        <taxon>Bacteria</taxon>
        <taxon>Candidatus Gottesmaniibacteriota</taxon>
    </lineage>
</organism>
<name>A0A0G1CH46_9BACT</name>
<evidence type="ECO:0000313" key="2">
    <source>
        <dbReference type="EMBL" id="KKS85100.1"/>
    </source>
</evidence>
<sequence length="568" mass="64580">MNLGKNIIKPLIIQFVLLSFSILAVRDLLSPGFFESHDGVIHVMRLAHFDRALRVGQFPVRWLPDWMAGYGSPVFNFNWSLPYYVGSLLHGLGFSFESSIKLILIAGVALSAVFMYLFLFELTHEYLPAIVGSILYVWAPYRFTDIFVRGALGEATSFLFFPWLLYLVIKAYRDGQKQFSWWTSVVWAAFISTHNIMSLVGAGIFFAYIWYLKLERQEKIKFLRSAVSVFAVGVLLSAWFWLPAVAEKSFSQISQLGAIYNYREQFITLGEILNSKWQYAYALPSHPDYSMSFQLGFVHLALPFLTIGLILVQLRLRKQKAPLFSQGLFFIWLFLVAVFLSTRSSQFIYDLNLAAVINFPWRFLEIVTLAGAVLAGIAVSLCGKSKLLPSLVLVVLALVLYWPTSRIVSWRLSFSDSEYGKLVKTNINFLPDTEFAPKTAQILPLLEAKGARSDSSFFAGRELEMRDFHEQNLTFTAQLTTPQVTQVSASQFAFPGWQVKVDGKTVTLGVGEFGLINFNLPQGRHLVRVEFTDTPIRKIANVISLIAGTVWILFMTPRFWRFGKRKKL</sequence>
<dbReference type="STRING" id="1618446.UV61_C0021G0016"/>
<keyword evidence="1" id="KW-1133">Transmembrane helix</keyword>
<keyword evidence="1" id="KW-0812">Transmembrane</keyword>
<keyword evidence="1" id="KW-0472">Membrane</keyword>
<dbReference type="AlphaFoldDB" id="A0A0G1CH46"/>
<gene>
    <name evidence="2" type="ORF">UV61_C0021G0016</name>
</gene>
<feature type="transmembrane region" description="Helical" evidence="1">
    <location>
        <begin position="7"/>
        <end position="25"/>
    </location>
</feature>